<dbReference type="Proteomes" id="UP000462501">
    <property type="component" value="Unassembled WGS sequence"/>
</dbReference>
<gene>
    <name evidence="2" type="ORF">FMM72_00835</name>
</gene>
<accession>A0A845SN04</accession>
<dbReference type="EMBL" id="VIQT01000002">
    <property type="protein sequence ID" value="NDO37806.1"/>
    <property type="molecule type" value="Genomic_DNA"/>
</dbReference>
<dbReference type="SUPFAM" id="SSF88659">
    <property type="entry name" value="Sigma3 and sigma4 domains of RNA polymerase sigma factors"/>
    <property type="match status" value="1"/>
</dbReference>
<dbReference type="AlphaFoldDB" id="A0A845SN04"/>
<protein>
    <submittedName>
        <fullName evidence="2">Sigma-70 family RNA polymerase sigma factor</fullName>
    </submittedName>
</protein>
<proteinExistence type="predicted"/>
<sequence length="142" mass="16797">MEVTIKINGQALSVEVSVEVYECLDRAKHKSENLSHEKRRHWDIREFDEYIVVAEGRTPHQETLEEYVCRRETLDELLSVLESCTEAQRRRFLLYALDGFTYEQIARLDGCSKYALRDSVEAARKKFQDFFKYRPHETPFSG</sequence>
<dbReference type="Pfam" id="PF07638">
    <property type="entry name" value="Sigma70_ECF"/>
    <property type="match status" value="1"/>
</dbReference>
<evidence type="ECO:0000313" key="2">
    <source>
        <dbReference type="EMBL" id="NDO37806.1"/>
    </source>
</evidence>
<name>A0A845SN04_9FIRM</name>
<reference evidence="2 3" key="1">
    <citation type="submission" date="2019-06" db="EMBL/GenBank/DDBJ databases">
        <title>Draft genome sequences of 15 bacterial species constituting the stable defined intestinal microbiota of the GM15 gnotobiotic mouse model.</title>
        <authorList>
            <person name="Elie C."/>
            <person name="Mathieu A."/>
            <person name="Saliou A."/>
            <person name="Darnaud M."/>
            <person name="Leulier F."/>
            <person name="Tamellini A."/>
        </authorList>
    </citation>
    <scope>NUCLEOTIDE SEQUENCE [LARGE SCALE GENOMIC DNA]</scope>
    <source>
        <strain evidence="2 3">JM4-15</strain>
    </source>
</reference>
<evidence type="ECO:0000313" key="3">
    <source>
        <dbReference type="Proteomes" id="UP000462501"/>
    </source>
</evidence>
<evidence type="ECO:0000259" key="1">
    <source>
        <dbReference type="Pfam" id="PF07638"/>
    </source>
</evidence>
<comment type="caution">
    <text evidence="2">The sequence shown here is derived from an EMBL/GenBank/DDBJ whole genome shotgun (WGS) entry which is preliminary data.</text>
</comment>
<dbReference type="InterPro" id="IPR013324">
    <property type="entry name" value="RNA_pol_sigma_r3/r4-like"/>
</dbReference>
<dbReference type="InterPro" id="IPR053812">
    <property type="entry name" value="HTH_Sigma70_ECF-like"/>
</dbReference>
<feature type="domain" description="RNA polymerase sigma-70 ECF-like HTH" evidence="1">
    <location>
        <begin position="65"/>
        <end position="129"/>
    </location>
</feature>
<organism evidence="2 3">
    <name type="scientific">Anaerotruncus colihominis</name>
    <dbReference type="NCBI Taxonomy" id="169435"/>
    <lineage>
        <taxon>Bacteria</taxon>
        <taxon>Bacillati</taxon>
        <taxon>Bacillota</taxon>
        <taxon>Clostridia</taxon>
        <taxon>Eubacteriales</taxon>
        <taxon>Oscillospiraceae</taxon>
        <taxon>Anaerotruncus</taxon>
    </lineage>
</organism>
<dbReference type="RefSeq" id="WP_162220287.1">
    <property type="nucleotide sequence ID" value="NZ_JANJZM010000008.1"/>
</dbReference>
<dbReference type="Gene3D" id="1.10.10.10">
    <property type="entry name" value="Winged helix-like DNA-binding domain superfamily/Winged helix DNA-binding domain"/>
    <property type="match status" value="1"/>
</dbReference>
<dbReference type="InterPro" id="IPR036388">
    <property type="entry name" value="WH-like_DNA-bd_sf"/>
</dbReference>